<dbReference type="EMBL" id="FOLQ01000003">
    <property type="protein sequence ID" value="SFD13692.1"/>
    <property type="molecule type" value="Genomic_DNA"/>
</dbReference>
<evidence type="ECO:0000313" key="1">
    <source>
        <dbReference type="EMBL" id="SFD13692.1"/>
    </source>
</evidence>
<dbReference type="Gene3D" id="2.60.120.200">
    <property type="match status" value="1"/>
</dbReference>
<dbReference type="InterPro" id="IPR025975">
    <property type="entry name" value="Polysacc_lyase"/>
</dbReference>
<dbReference type="RefSeq" id="WP_143100677.1">
    <property type="nucleotide sequence ID" value="NZ_FOLQ01000003.1"/>
</dbReference>
<name>A0A1I1PVK6_9BACT</name>
<protein>
    <submittedName>
        <fullName evidence="1">Polysaccharide lyase</fullName>
    </submittedName>
</protein>
<dbReference type="OrthoDB" id="652886at2"/>
<accession>A0A1I1PVK6</accession>
<dbReference type="GO" id="GO:0016829">
    <property type="term" value="F:lyase activity"/>
    <property type="evidence" value="ECO:0007669"/>
    <property type="project" value="UniProtKB-KW"/>
</dbReference>
<evidence type="ECO:0000313" key="2">
    <source>
        <dbReference type="Proteomes" id="UP000198598"/>
    </source>
</evidence>
<keyword evidence="1" id="KW-0456">Lyase</keyword>
<proteinExistence type="predicted"/>
<dbReference type="STRING" id="662367.SAMN05216167_103452"/>
<dbReference type="Proteomes" id="UP000198598">
    <property type="component" value="Unassembled WGS sequence"/>
</dbReference>
<dbReference type="AlphaFoldDB" id="A0A1I1PVK6"/>
<organism evidence="1 2">
    <name type="scientific">Spirosoma endophyticum</name>
    <dbReference type="NCBI Taxonomy" id="662367"/>
    <lineage>
        <taxon>Bacteria</taxon>
        <taxon>Pseudomonadati</taxon>
        <taxon>Bacteroidota</taxon>
        <taxon>Cytophagia</taxon>
        <taxon>Cytophagales</taxon>
        <taxon>Cytophagaceae</taxon>
        <taxon>Spirosoma</taxon>
    </lineage>
</organism>
<reference evidence="1 2" key="1">
    <citation type="submission" date="2016-10" db="EMBL/GenBank/DDBJ databases">
        <authorList>
            <person name="de Groot N.N."/>
        </authorList>
    </citation>
    <scope>NUCLEOTIDE SEQUENCE [LARGE SCALE GENOMIC DNA]</scope>
    <source>
        <strain evidence="1 2">DSM 26130</strain>
    </source>
</reference>
<sequence length="289" mass="32261">MLSILISTVVSLSSCTKSDTIAPESVAQASAREDASLLDMDGFETSWVAPFWKAQFWTKTAGYVSSEQKRVGKQAMRISWKPSQMDGTNQMLHSELSTVPLPVGETERWYGYSSFMPSSSMANDNQIAIVSQWHGVPDPGFSDTVPPLCIEVQSNHLYLYYAASSKPIVKLLQSPTSSKRVDLGLASFDRWVDYVVHIKWAPDGNSGQVQVWQDGVQIMNEQNINIGYPQINKPYWKCGLYCWMGKDTYTEKVIYYDEVRIGGAMAGYDAVKPGRGNNTAIEQQTPKNK</sequence>
<dbReference type="Pfam" id="PF14099">
    <property type="entry name" value="Polysacc_lyase"/>
    <property type="match status" value="1"/>
</dbReference>
<keyword evidence="2" id="KW-1185">Reference proteome</keyword>
<gene>
    <name evidence="1" type="ORF">SAMN05216167_103452</name>
</gene>